<evidence type="ECO:0000256" key="6">
    <source>
        <dbReference type="ARBA" id="ARBA00022694"/>
    </source>
</evidence>
<dbReference type="GO" id="GO:0017150">
    <property type="term" value="F:tRNA dihydrouridine synthase activity"/>
    <property type="evidence" value="ECO:0007669"/>
    <property type="project" value="InterPro"/>
</dbReference>
<feature type="binding site" evidence="14">
    <location>
        <begin position="242"/>
        <end position="243"/>
    </location>
    <ligand>
        <name>FMN</name>
        <dbReference type="ChEBI" id="CHEBI:58210"/>
    </ligand>
</feature>
<dbReference type="GO" id="GO:0000049">
    <property type="term" value="F:tRNA binding"/>
    <property type="evidence" value="ECO:0007669"/>
    <property type="project" value="UniProtKB-KW"/>
</dbReference>
<protein>
    <recommendedName>
        <fullName evidence="12">tRNA-dihydrouridine synthase</fullName>
        <ecNumber evidence="12">1.3.1.-</ecNumber>
    </recommendedName>
</protein>
<comment type="similarity">
    <text evidence="12">Belongs to the dus family.</text>
</comment>
<dbReference type="InterPro" id="IPR018517">
    <property type="entry name" value="tRNA_hU_synthase_CS"/>
</dbReference>
<dbReference type="Pfam" id="PF01207">
    <property type="entry name" value="Dus"/>
    <property type="match status" value="1"/>
</dbReference>
<feature type="domain" description="DUS-like FMN-binding" evidence="15">
    <location>
        <begin position="16"/>
        <end position="334"/>
    </location>
</feature>
<evidence type="ECO:0000256" key="3">
    <source>
        <dbReference type="ARBA" id="ARBA00022555"/>
    </source>
</evidence>
<comment type="cofactor">
    <cofactor evidence="1 12 14">
        <name>FMN</name>
        <dbReference type="ChEBI" id="CHEBI:58210"/>
    </cofactor>
</comment>
<keyword evidence="9 12" id="KW-0560">Oxidoreductase</keyword>
<evidence type="ECO:0000256" key="14">
    <source>
        <dbReference type="PIRSR" id="PIRSR006621-2"/>
    </source>
</evidence>
<accession>A0A1F8F053</accession>
<comment type="caution">
    <text evidence="16">The sequence shown here is derived from an EMBL/GenBank/DDBJ whole genome shotgun (WGS) entry which is preliminary data.</text>
</comment>
<evidence type="ECO:0000313" key="17">
    <source>
        <dbReference type="Proteomes" id="UP000176834"/>
    </source>
</evidence>
<evidence type="ECO:0000256" key="7">
    <source>
        <dbReference type="ARBA" id="ARBA00022857"/>
    </source>
</evidence>
<evidence type="ECO:0000256" key="8">
    <source>
        <dbReference type="ARBA" id="ARBA00022884"/>
    </source>
</evidence>
<dbReference type="AlphaFoldDB" id="A0A1F8F053"/>
<evidence type="ECO:0000256" key="1">
    <source>
        <dbReference type="ARBA" id="ARBA00001917"/>
    </source>
</evidence>
<feature type="binding site" evidence="14">
    <location>
        <begin position="18"/>
        <end position="20"/>
    </location>
    <ligand>
        <name>FMN</name>
        <dbReference type="ChEBI" id="CHEBI:58210"/>
    </ligand>
</feature>
<dbReference type="SUPFAM" id="SSF51395">
    <property type="entry name" value="FMN-linked oxidoreductases"/>
    <property type="match status" value="1"/>
</dbReference>
<feature type="active site" description="Proton donor" evidence="13">
    <location>
        <position position="104"/>
    </location>
</feature>
<dbReference type="EC" id="1.3.1.-" evidence="12"/>
<dbReference type="EMBL" id="MGJN01000019">
    <property type="protein sequence ID" value="OGN06514.1"/>
    <property type="molecule type" value="Genomic_DNA"/>
</dbReference>
<evidence type="ECO:0000313" key="16">
    <source>
        <dbReference type="EMBL" id="OGN06514.1"/>
    </source>
</evidence>
<evidence type="ECO:0000259" key="15">
    <source>
        <dbReference type="Pfam" id="PF01207"/>
    </source>
</evidence>
<evidence type="ECO:0000256" key="13">
    <source>
        <dbReference type="PIRSR" id="PIRSR006621-1"/>
    </source>
</evidence>
<keyword evidence="6 12" id="KW-0819">tRNA processing</keyword>
<evidence type="ECO:0000256" key="2">
    <source>
        <dbReference type="ARBA" id="ARBA00002790"/>
    </source>
</evidence>
<dbReference type="Gene3D" id="1.10.1200.80">
    <property type="entry name" value="Putative flavin oxidoreducatase, domain 2"/>
    <property type="match status" value="1"/>
</dbReference>
<dbReference type="InterPro" id="IPR035587">
    <property type="entry name" value="DUS-like_FMN-bd"/>
</dbReference>
<keyword evidence="5 12" id="KW-0288">FMN</keyword>
<gene>
    <name evidence="16" type="ORF">A3B86_03435</name>
</gene>
<dbReference type="PANTHER" id="PTHR11082">
    <property type="entry name" value="TRNA-DIHYDROURIDINE SYNTHASE"/>
    <property type="match status" value="1"/>
</dbReference>
<dbReference type="PANTHER" id="PTHR11082:SF25">
    <property type="entry name" value="DUS-LIKE FMN-BINDING DOMAIN-CONTAINING PROTEIN"/>
    <property type="match status" value="1"/>
</dbReference>
<feature type="binding site" evidence="14">
    <location>
        <position position="144"/>
    </location>
    <ligand>
        <name>FMN</name>
        <dbReference type="ChEBI" id="CHEBI:58210"/>
    </ligand>
</feature>
<comment type="function">
    <text evidence="2 12">Catalyzes the synthesis of 5,6-dihydrouridine (D), a modified base found in the D-loop of most tRNAs, via the reduction of the C5-C6 double bond in target uridines.</text>
</comment>
<dbReference type="PIRSF" id="PIRSF006621">
    <property type="entry name" value="Dus"/>
    <property type="match status" value="1"/>
</dbReference>
<feature type="binding site" evidence="14">
    <location>
        <position position="171"/>
    </location>
    <ligand>
        <name>FMN</name>
        <dbReference type="ChEBI" id="CHEBI:58210"/>
    </ligand>
</feature>
<keyword evidence="7" id="KW-0521">NADP</keyword>
<name>A0A1F8F053_9BACT</name>
<dbReference type="PROSITE" id="PS01136">
    <property type="entry name" value="UPF0034"/>
    <property type="match status" value="1"/>
</dbReference>
<feature type="binding site" evidence="14">
    <location>
        <position position="74"/>
    </location>
    <ligand>
        <name>FMN</name>
        <dbReference type="ChEBI" id="CHEBI:58210"/>
    </ligand>
</feature>
<dbReference type="GO" id="GO:0050660">
    <property type="term" value="F:flavin adenine dinucleotide binding"/>
    <property type="evidence" value="ECO:0007669"/>
    <property type="project" value="InterPro"/>
</dbReference>
<dbReference type="InterPro" id="IPR024036">
    <property type="entry name" value="tRNA-dHydroUridine_Synthase_C"/>
</dbReference>
<evidence type="ECO:0000256" key="5">
    <source>
        <dbReference type="ARBA" id="ARBA00022643"/>
    </source>
</evidence>
<keyword evidence="14" id="KW-0547">Nucleotide-binding</keyword>
<comment type="catalytic activity">
    <reaction evidence="10">
        <text>a 5,6-dihydrouridine in tRNA + NADP(+) = a uridine in tRNA + NADPH + H(+)</text>
        <dbReference type="Rhea" id="RHEA:23624"/>
        <dbReference type="Rhea" id="RHEA-COMP:13339"/>
        <dbReference type="Rhea" id="RHEA-COMP:13887"/>
        <dbReference type="ChEBI" id="CHEBI:15378"/>
        <dbReference type="ChEBI" id="CHEBI:57783"/>
        <dbReference type="ChEBI" id="CHEBI:58349"/>
        <dbReference type="ChEBI" id="CHEBI:65315"/>
        <dbReference type="ChEBI" id="CHEBI:74443"/>
    </reaction>
</comment>
<dbReference type="Gene3D" id="3.20.20.70">
    <property type="entry name" value="Aldolase class I"/>
    <property type="match status" value="1"/>
</dbReference>
<sequence length="338" mass="37969">MSQNFWEKLNKPFTVLAPMANVTDWAFRQVVIEAGKPDVFFTEFISADGICAIGPEKFKGELYFTENERPIVVQFFSSKPENMYKCAQLAQELGFDGVDVNMGCPDKSVEKQGAGAALMKNPELAKEIIKETIRGAGPLPVSVKTRLGVNKIDHDWIKNLLDTEITALSIHARTRKEMSKVLAHWDELDKIAKIAEEIHGSPSASSGRLSTKPLIIGNGDVKNMADVRQKAKAYGLDGIMVGRGIFENPWFFTDAENAEHAQKDRVNLLLKHLDNFEKLWPEGPIKLLRNHGASKNFDVMKRFFKIYINSFGGAKELRTELMNTKSRSEVLEILTKLK</sequence>
<proteinExistence type="inferred from homology"/>
<dbReference type="InterPro" id="IPR001269">
    <property type="entry name" value="DUS_fam"/>
</dbReference>
<dbReference type="CDD" id="cd02801">
    <property type="entry name" value="DUS_like_FMN"/>
    <property type="match status" value="1"/>
</dbReference>
<organism evidence="16 17">
    <name type="scientific">Candidatus Yanofskybacteria bacterium RIFCSPHIGHO2_02_FULL_38_22b</name>
    <dbReference type="NCBI Taxonomy" id="1802673"/>
    <lineage>
        <taxon>Bacteria</taxon>
        <taxon>Candidatus Yanofskyibacteriota</taxon>
    </lineage>
</organism>
<keyword evidence="3" id="KW-0820">tRNA-binding</keyword>
<dbReference type="Proteomes" id="UP000176834">
    <property type="component" value="Unassembled WGS sequence"/>
</dbReference>
<keyword evidence="4 12" id="KW-0285">Flavoprotein</keyword>
<comment type="catalytic activity">
    <reaction evidence="11">
        <text>a 5,6-dihydrouridine in tRNA + NAD(+) = a uridine in tRNA + NADH + H(+)</text>
        <dbReference type="Rhea" id="RHEA:54452"/>
        <dbReference type="Rhea" id="RHEA-COMP:13339"/>
        <dbReference type="Rhea" id="RHEA-COMP:13887"/>
        <dbReference type="ChEBI" id="CHEBI:15378"/>
        <dbReference type="ChEBI" id="CHEBI:57540"/>
        <dbReference type="ChEBI" id="CHEBI:57945"/>
        <dbReference type="ChEBI" id="CHEBI:65315"/>
        <dbReference type="ChEBI" id="CHEBI:74443"/>
    </reaction>
</comment>
<reference evidence="16 17" key="1">
    <citation type="journal article" date="2016" name="Nat. Commun.">
        <title>Thousands of microbial genomes shed light on interconnected biogeochemical processes in an aquifer system.</title>
        <authorList>
            <person name="Anantharaman K."/>
            <person name="Brown C.T."/>
            <person name="Hug L.A."/>
            <person name="Sharon I."/>
            <person name="Castelle C.J."/>
            <person name="Probst A.J."/>
            <person name="Thomas B.C."/>
            <person name="Singh A."/>
            <person name="Wilkins M.J."/>
            <person name="Karaoz U."/>
            <person name="Brodie E.L."/>
            <person name="Williams K.H."/>
            <person name="Hubbard S.S."/>
            <person name="Banfield J.F."/>
        </authorList>
    </citation>
    <scope>NUCLEOTIDE SEQUENCE [LARGE SCALE GENOMIC DNA]</scope>
</reference>
<evidence type="ECO:0000256" key="10">
    <source>
        <dbReference type="ARBA" id="ARBA00048205"/>
    </source>
</evidence>
<evidence type="ECO:0000256" key="9">
    <source>
        <dbReference type="ARBA" id="ARBA00023002"/>
    </source>
</evidence>
<evidence type="ECO:0000256" key="4">
    <source>
        <dbReference type="ARBA" id="ARBA00022630"/>
    </source>
</evidence>
<evidence type="ECO:0000256" key="11">
    <source>
        <dbReference type="ARBA" id="ARBA00048802"/>
    </source>
</evidence>
<evidence type="ECO:0000256" key="12">
    <source>
        <dbReference type="PIRNR" id="PIRNR006621"/>
    </source>
</evidence>
<dbReference type="InterPro" id="IPR013785">
    <property type="entry name" value="Aldolase_TIM"/>
</dbReference>
<keyword evidence="8" id="KW-0694">RNA-binding</keyword>